<evidence type="ECO:0000256" key="1">
    <source>
        <dbReference type="ARBA" id="ARBA00022679"/>
    </source>
</evidence>
<dbReference type="Proteomes" id="UP000606653">
    <property type="component" value="Unassembled WGS sequence"/>
</dbReference>
<keyword evidence="1" id="KW-0808">Transferase</keyword>
<reference evidence="4" key="1">
    <citation type="journal article" date="2019" name="Int. J. Syst. Evol. Microbiol.">
        <title>The Global Catalogue of Microorganisms (GCM) 10K type strain sequencing project: providing services to taxonomists for standard genome sequencing and annotation.</title>
        <authorList>
            <consortium name="The Broad Institute Genomics Platform"/>
            <consortium name="The Broad Institute Genome Sequencing Center for Infectious Disease"/>
            <person name="Wu L."/>
            <person name="Ma J."/>
        </authorList>
    </citation>
    <scope>NUCLEOTIDE SEQUENCE [LARGE SCALE GENOMIC DNA]</scope>
    <source>
        <strain evidence="4">CGMCC 1.6964</strain>
    </source>
</reference>
<name>A0ABQ2LD38_9BACL</name>
<comment type="caution">
    <text evidence="3">The sequence shown here is derived from an EMBL/GenBank/DDBJ whole genome shotgun (WGS) entry which is preliminary data.</text>
</comment>
<dbReference type="InterPro" id="IPR016181">
    <property type="entry name" value="Acyl_CoA_acyltransferase"/>
</dbReference>
<dbReference type="InterPro" id="IPR000182">
    <property type="entry name" value="GNAT_dom"/>
</dbReference>
<proteinExistence type="predicted"/>
<feature type="domain" description="N-acetyltransferase" evidence="2">
    <location>
        <begin position="6"/>
        <end position="155"/>
    </location>
</feature>
<accession>A0ABQ2LD38</accession>
<evidence type="ECO:0000313" key="4">
    <source>
        <dbReference type="Proteomes" id="UP000606653"/>
    </source>
</evidence>
<keyword evidence="4" id="KW-1185">Reference proteome</keyword>
<organism evidence="3 4">
    <name type="scientific">Saccharibacillus kuerlensis</name>
    <dbReference type="NCBI Taxonomy" id="459527"/>
    <lineage>
        <taxon>Bacteria</taxon>
        <taxon>Bacillati</taxon>
        <taxon>Bacillota</taxon>
        <taxon>Bacilli</taxon>
        <taxon>Bacillales</taxon>
        <taxon>Paenibacillaceae</taxon>
        <taxon>Saccharibacillus</taxon>
    </lineage>
</organism>
<dbReference type="Pfam" id="PF00583">
    <property type="entry name" value="Acetyltransf_1"/>
    <property type="match status" value="1"/>
</dbReference>
<sequence>MNTESLVIRPLGTEERHPTELLLLADPSLPLIEDYLRRGTCFIAELEDQTIGAYVLLPTRPETVELVNVAVAEGLHGQGIGRQLVLHAVQTAHQARYKTIEIGTGNSSIGQLALYQKCGFRIVGVDLDFFVRHYEEEIYENGIRCRDMIRMSMDL</sequence>
<dbReference type="CDD" id="cd04301">
    <property type="entry name" value="NAT_SF"/>
    <property type="match status" value="1"/>
</dbReference>
<gene>
    <name evidence="3" type="primary">yvbK</name>
    <name evidence="3" type="ORF">GCM10010969_38880</name>
</gene>
<dbReference type="EMBL" id="BMLN01000017">
    <property type="protein sequence ID" value="GGO08942.1"/>
    <property type="molecule type" value="Genomic_DNA"/>
</dbReference>
<dbReference type="RefSeq" id="WP_018978426.1">
    <property type="nucleotide sequence ID" value="NZ_BMLN01000017.1"/>
</dbReference>
<dbReference type="PROSITE" id="PS51186">
    <property type="entry name" value="GNAT"/>
    <property type="match status" value="1"/>
</dbReference>
<evidence type="ECO:0000313" key="3">
    <source>
        <dbReference type="EMBL" id="GGO08942.1"/>
    </source>
</evidence>
<dbReference type="PANTHER" id="PTHR13947:SF37">
    <property type="entry name" value="LD18367P"/>
    <property type="match status" value="1"/>
</dbReference>
<dbReference type="PANTHER" id="PTHR13947">
    <property type="entry name" value="GNAT FAMILY N-ACETYLTRANSFERASE"/>
    <property type="match status" value="1"/>
</dbReference>
<protein>
    <submittedName>
        <fullName evidence="3">N-acetyltransferase YvbK</fullName>
    </submittedName>
</protein>
<dbReference type="SUPFAM" id="SSF55729">
    <property type="entry name" value="Acyl-CoA N-acyltransferases (Nat)"/>
    <property type="match status" value="1"/>
</dbReference>
<dbReference type="Gene3D" id="3.40.630.30">
    <property type="match status" value="1"/>
</dbReference>
<evidence type="ECO:0000259" key="2">
    <source>
        <dbReference type="PROSITE" id="PS51186"/>
    </source>
</evidence>
<dbReference type="InterPro" id="IPR050769">
    <property type="entry name" value="NAT_camello-type"/>
</dbReference>